<feature type="compositionally biased region" description="Basic and acidic residues" evidence="4">
    <location>
        <begin position="650"/>
        <end position="664"/>
    </location>
</feature>
<dbReference type="GO" id="GO:0000447">
    <property type="term" value="P:endonucleolytic cleavage in ITS1 to separate SSU-rRNA from 5.8S rRNA and LSU-rRNA from tricistronic rRNA transcript (SSU-rRNA, 5.8S rRNA, LSU-rRNA)"/>
    <property type="evidence" value="ECO:0007669"/>
    <property type="project" value="TreeGrafter"/>
</dbReference>
<feature type="compositionally biased region" description="Polar residues" evidence="4">
    <location>
        <begin position="632"/>
        <end position="649"/>
    </location>
</feature>
<evidence type="ECO:0000256" key="2">
    <source>
        <dbReference type="ARBA" id="ARBA00023242"/>
    </source>
</evidence>
<dbReference type="PROSITE" id="PS50302">
    <property type="entry name" value="PUM"/>
    <property type="match status" value="2"/>
</dbReference>
<keyword evidence="2" id="KW-0539">Nucleus</keyword>
<dbReference type="Proteomes" id="UP001283361">
    <property type="component" value="Unassembled WGS sequence"/>
</dbReference>
<accession>A0AAE1AM24</accession>
<evidence type="ECO:0000256" key="4">
    <source>
        <dbReference type="SAM" id="MobiDB-lite"/>
    </source>
</evidence>
<keyword evidence="1" id="KW-0677">Repeat</keyword>
<name>A0AAE1AM24_9GAST</name>
<dbReference type="GO" id="GO:0000056">
    <property type="term" value="P:ribosomal small subunit export from nucleus"/>
    <property type="evidence" value="ECO:0007669"/>
    <property type="project" value="TreeGrafter"/>
</dbReference>
<dbReference type="PANTHER" id="PTHR13102">
    <property type="entry name" value="NUCLEOLAR PROTEIN 9"/>
    <property type="match status" value="1"/>
</dbReference>
<dbReference type="PROSITE" id="PS50303">
    <property type="entry name" value="PUM_HD"/>
    <property type="match status" value="1"/>
</dbReference>
<feature type="repeat" description="Pumilio" evidence="3">
    <location>
        <begin position="323"/>
        <end position="360"/>
    </location>
</feature>
<comment type="caution">
    <text evidence="6">The sequence shown here is derived from an EMBL/GenBank/DDBJ whole genome shotgun (WGS) entry which is preliminary data.</text>
</comment>
<gene>
    <name evidence="6" type="ORF">RRG08_010790</name>
</gene>
<dbReference type="EMBL" id="JAWDGP010001567">
    <property type="protein sequence ID" value="KAK3790173.1"/>
    <property type="molecule type" value="Genomic_DNA"/>
</dbReference>
<dbReference type="InterPro" id="IPR040000">
    <property type="entry name" value="NOP9"/>
</dbReference>
<feature type="region of interest" description="Disordered" evidence="4">
    <location>
        <begin position="612"/>
        <end position="706"/>
    </location>
</feature>
<feature type="repeat" description="Pumilio" evidence="3">
    <location>
        <begin position="287"/>
        <end position="322"/>
    </location>
</feature>
<evidence type="ECO:0000256" key="3">
    <source>
        <dbReference type="PROSITE-ProRule" id="PRU00317"/>
    </source>
</evidence>
<dbReference type="GO" id="GO:0000472">
    <property type="term" value="P:endonucleolytic cleavage to generate mature 5'-end of SSU-rRNA from (SSU-rRNA, 5.8S rRNA, LSU-rRNA)"/>
    <property type="evidence" value="ECO:0007669"/>
    <property type="project" value="TreeGrafter"/>
</dbReference>
<dbReference type="SMART" id="SM00025">
    <property type="entry name" value="Pumilio"/>
    <property type="match status" value="7"/>
</dbReference>
<dbReference type="SUPFAM" id="SSF48371">
    <property type="entry name" value="ARM repeat"/>
    <property type="match status" value="1"/>
</dbReference>
<dbReference type="Pfam" id="PF22493">
    <property type="entry name" value="PUF_NOP9"/>
    <property type="match status" value="1"/>
</dbReference>
<evidence type="ECO:0000313" key="7">
    <source>
        <dbReference type="Proteomes" id="UP001283361"/>
    </source>
</evidence>
<dbReference type="AlphaFoldDB" id="A0AAE1AM24"/>
<dbReference type="PANTHER" id="PTHR13102:SF0">
    <property type="entry name" value="NUCLEOLAR PROTEIN 9"/>
    <property type="match status" value="1"/>
</dbReference>
<dbReference type="InterPro" id="IPR001313">
    <property type="entry name" value="Pumilio_RNA-bd_rpt"/>
</dbReference>
<feature type="compositionally biased region" description="Basic residues" evidence="4">
    <location>
        <begin position="694"/>
        <end position="706"/>
    </location>
</feature>
<evidence type="ECO:0000259" key="5">
    <source>
        <dbReference type="PROSITE" id="PS50303"/>
    </source>
</evidence>
<dbReference type="GO" id="GO:0003723">
    <property type="term" value="F:RNA binding"/>
    <property type="evidence" value="ECO:0007669"/>
    <property type="project" value="InterPro"/>
</dbReference>
<organism evidence="6 7">
    <name type="scientific">Elysia crispata</name>
    <name type="common">lettuce slug</name>
    <dbReference type="NCBI Taxonomy" id="231223"/>
    <lineage>
        <taxon>Eukaryota</taxon>
        <taxon>Metazoa</taxon>
        <taxon>Spiralia</taxon>
        <taxon>Lophotrochozoa</taxon>
        <taxon>Mollusca</taxon>
        <taxon>Gastropoda</taxon>
        <taxon>Heterobranchia</taxon>
        <taxon>Euthyneura</taxon>
        <taxon>Panpulmonata</taxon>
        <taxon>Sacoglossa</taxon>
        <taxon>Placobranchoidea</taxon>
        <taxon>Plakobranchidae</taxon>
        <taxon>Elysia</taxon>
    </lineage>
</organism>
<dbReference type="Gene3D" id="1.25.10.10">
    <property type="entry name" value="Leucine-rich Repeat Variant"/>
    <property type="match status" value="2"/>
</dbReference>
<reference evidence="6" key="1">
    <citation type="journal article" date="2023" name="G3 (Bethesda)">
        <title>A reference genome for the long-term kleptoplast-retaining sea slug Elysia crispata morphotype clarki.</title>
        <authorList>
            <person name="Eastman K.E."/>
            <person name="Pendleton A.L."/>
            <person name="Shaikh M.A."/>
            <person name="Suttiyut T."/>
            <person name="Ogas R."/>
            <person name="Tomko P."/>
            <person name="Gavelis G."/>
            <person name="Widhalm J.R."/>
            <person name="Wisecaver J.H."/>
        </authorList>
    </citation>
    <scope>NUCLEOTIDE SEQUENCE</scope>
    <source>
        <strain evidence="6">ECLA1</strain>
    </source>
</reference>
<dbReference type="GO" id="GO:0000480">
    <property type="term" value="P:endonucleolytic cleavage in 5'-ETS of tricistronic rRNA transcript (SSU-rRNA, 5.8S rRNA, LSU-rRNA)"/>
    <property type="evidence" value="ECO:0007669"/>
    <property type="project" value="TreeGrafter"/>
</dbReference>
<sequence>MPKRKFYSVERNGSNVNSDKKAKIGILSEEVMSYYRNVSSSLENGFDDDHDLKEEFLTNVYNTLRDEGIQVSQNQTVSRILEVLFSHSKPSHMQDLFCLFCGELTIVVFDRFASHVFQALIKYLPAMYDDRDDEDGVIWRKSFHENVQVLCNFVESHVRDVMTHTYGSHVLRAFLEALGGVHVKDEVVRSRISRGQREDTENNTQFTKTMSKTFSTTFLPSFKVISEKVIRFCNFEDHLADQNFCPVLQTLMLILHKTDLDKYQSLVDTIMDKARLFYHNEDAGVDDVTNRLPDIVQNEVGSYLVELLLSLATETQFQELYYNMFKKKIIYFAVHPIANYVLQKMLSCVGQSQMMEEMLTDIKPYLEDILAVNHVGIVTKLASACRRTQTGQEEFLQALMGAFHCVKPDDRQKKVVPLLASLQTYEVFYNSSEKDLEQTSEEKTLSLAPLLKDVNIHGSLILQELLQFQRTQIVASSLVSLTPPEVAGLCCDRCGSHVIDVFFTSKTVLEKNKVALLKKLQGSFINIACNRNGSRCLENVWKTCALKQKIHIAEDLSKNQERLEGDQWGRFLYRNFALFKFSQRRKEWVDVQAASTKKKQLIKDILEGKGSSRKLKQNKNKEIGNSPHLPVQESSEVSTGGDVQTNEASKNAEAEQQKTDDNKIVKTKALVSNKNKTHNSADEENTSQTYELSKKRKRKKGKKRVVRSYDGTDTIGFQDEIEDETKKIVKTDEEDTKQRYRKYVKMKKKQKVHTDLQEPQVTESNQRLEKISQSRSINGSSSRALQACVLLLMYANHITFSLPPISPNASLPYTHMLSMQQPCDCLLHCCLSHKLGIVFHCCPLDYHDTDTKFHITLELFSSSAMFTTWKVSKLKPLKDVDSKIFM</sequence>
<dbReference type="InterPro" id="IPR016024">
    <property type="entry name" value="ARM-type_fold"/>
</dbReference>
<evidence type="ECO:0000313" key="6">
    <source>
        <dbReference type="EMBL" id="KAK3790173.1"/>
    </source>
</evidence>
<protein>
    <recommendedName>
        <fullName evidence="5">PUM-HD domain-containing protein</fullName>
    </recommendedName>
</protein>
<proteinExistence type="predicted"/>
<dbReference type="InterPro" id="IPR033133">
    <property type="entry name" value="PUM-HD"/>
</dbReference>
<feature type="domain" description="PUM-HD" evidence="5">
    <location>
        <begin position="37"/>
        <end position="389"/>
    </location>
</feature>
<dbReference type="GO" id="GO:0030688">
    <property type="term" value="C:preribosome, small subunit precursor"/>
    <property type="evidence" value="ECO:0007669"/>
    <property type="project" value="TreeGrafter"/>
</dbReference>
<keyword evidence="7" id="KW-1185">Reference proteome</keyword>
<evidence type="ECO:0000256" key="1">
    <source>
        <dbReference type="ARBA" id="ARBA00022737"/>
    </source>
</evidence>
<dbReference type="InterPro" id="IPR011989">
    <property type="entry name" value="ARM-like"/>
</dbReference>
<dbReference type="GO" id="GO:0030686">
    <property type="term" value="C:90S preribosome"/>
    <property type="evidence" value="ECO:0007669"/>
    <property type="project" value="TreeGrafter"/>
</dbReference>
<dbReference type="GO" id="GO:0005730">
    <property type="term" value="C:nucleolus"/>
    <property type="evidence" value="ECO:0007669"/>
    <property type="project" value="TreeGrafter"/>
</dbReference>